<accession>X1IMC5</accession>
<feature type="non-terminal residue" evidence="1">
    <location>
        <position position="1"/>
    </location>
</feature>
<dbReference type="CDD" id="cd00063">
    <property type="entry name" value="FN3"/>
    <property type="match status" value="1"/>
</dbReference>
<dbReference type="InterPro" id="IPR013783">
    <property type="entry name" value="Ig-like_fold"/>
</dbReference>
<dbReference type="SUPFAM" id="SSF69318">
    <property type="entry name" value="Integrin alpha N-terminal domain"/>
    <property type="match status" value="1"/>
</dbReference>
<protein>
    <recommendedName>
        <fullName evidence="2">Fibronectin type-III domain-containing protein</fullName>
    </recommendedName>
</protein>
<dbReference type="SUPFAM" id="SSF49265">
    <property type="entry name" value="Fibronectin type III"/>
    <property type="match status" value="1"/>
</dbReference>
<dbReference type="InterPro" id="IPR036116">
    <property type="entry name" value="FN3_sf"/>
</dbReference>
<organism evidence="1">
    <name type="scientific">marine sediment metagenome</name>
    <dbReference type="NCBI Taxonomy" id="412755"/>
    <lineage>
        <taxon>unclassified sequences</taxon>
        <taxon>metagenomes</taxon>
        <taxon>ecological metagenomes</taxon>
    </lineage>
</organism>
<proteinExistence type="predicted"/>
<dbReference type="InterPro" id="IPR028994">
    <property type="entry name" value="Integrin_alpha_N"/>
</dbReference>
<gene>
    <name evidence="1" type="ORF">S03H2_44968</name>
</gene>
<evidence type="ECO:0008006" key="2">
    <source>
        <dbReference type="Google" id="ProtNLM"/>
    </source>
</evidence>
<dbReference type="InterPro" id="IPR026444">
    <property type="entry name" value="Secre_tail"/>
</dbReference>
<reference evidence="1" key="1">
    <citation type="journal article" date="2014" name="Front. Microbiol.">
        <title>High frequency of phylogenetically diverse reductive dehalogenase-homologous genes in deep subseafloor sedimentary metagenomes.</title>
        <authorList>
            <person name="Kawai M."/>
            <person name="Futagami T."/>
            <person name="Toyoda A."/>
            <person name="Takaki Y."/>
            <person name="Nishi S."/>
            <person name="Hori S."/>
            <person name="Arai W."/>
            <person name="Tsubouchi T."/>
            <person name="Morono Y."/>
            <person name="Uchiyama I."/>
            <person name="Ito T."/>
            <person name="Fujiyama A."/>
            <person name="Inagaki F."/>
            <person name="Takami H."/>
        </authorList>
    </citation>
    <scope>NUCLEOTIDE SEQUENCE</scope>
    <source>
        <strain evidence="1">Expedition CK06-06</strain>
    </source>
</reference>
<dbReference type="AlphaFoldDB" id="X1IMC5"/>
<dbReference type="EMBL" id="BARU01028146">
    <property type="protein sequence ID" value="GAH67269.1"/>
    <property type="molecule type" value="Genomic_DNA"/>
</dbReference>
<dbReference type="Gene3D" id="2.60.40.10">
    <property type="entry name" value="Immunoglobulins"/>
    <property type="match status" value="1"/>
</dbReference>
<dbReference type="InterPro" id="IPR003961">
    <property type="entry name" value="FN3_dom"/>
</dbReference>
<sequence>AAAVGDVDKDGDIEIAIVAGGYGFPVRVYLFTVENVEYRPYMTEWGSWFHDNWNTGWFHPKAPQDVNAVSSPAFIRLTWTQNTEPDIAGYNIYRSDSSGGPYSKINSSIINGTEYVDIPPDSNDYFYCITAEILARTESRLSDEVSGHLGIANRNVDVFPFISAGPTPFTQAITFHIPKDESATVTIYESNGSIVDKLIGQGAIRWEPSQNISAGIYFVKLETNKSSLQYKIIKIR</sequence>
<evidence type="ECO:0000313" key="1">
    <source>
        <dbReference type="EMBL" id="GAH67269.1"/>
    </source>
</evidence>
<name>X1IMC5_9ZZZZ</name>
<comment type="caution">
    <text evidence="1">The sequence shown here is derived from an EMBL/GenBank/DDBJ whole genome shotgun (WGS) entry which is preliminary data.</text>
</comment>
<dbReference type="NCBIfam" id="TIGR04183">
    <property type="entry name" value="Por_Secre_tail"/>
    <property type="match status" value="1"/>
</dbReference>